<evidence type="ECO:0000313" key="2">
    <source>
        <dbReference type="Proteomes" id="UP001209885"/>
    </source>
</evidence>
<dbReference type="EMBL" id="JAPFQN010000006">
    <property type="protein sequence ID" value="MCX2744886.1"/>
    <property type="molecule type" value="Genomic_DNA"/>
</dbReference>
<dbReference type="Proteomes" id="UP001209885">
    <property type="component" value="Unassembled WGS sequence"/>
</dbReference>
<comment type="caution">
    <text evidence="1">The sequence shown here is derived from an EMBL/GenBank/DDBJ whole genome shotgun (WGS) entry which is preliminary data.</text>
</comment>
<dbReference type="RefSeq" id="WP_266057406.1">
    <property type="nucleotide sequence ID" value="NZ_JAPFQN010000006.1"/>
</dbReference>
<dbReference type="PANTHER" id="PTHR41913:SF1">
    <property type="entry name" value="DUF1684 DOMAIN-CONTAINING PROTEIN"/>
    <property type="match status" value="1"/>
</dbReference>
<dbReference type="PANTHER" id="PTHR41913">
    <property type="entry name" value="DUF1684 DOMAIN-CONTAINING PROTEIN"/>
    <property type="match status" value="1"/>
</dbReference>
<dbReference type="Pfam" id="PF07920">
    <property type="entry name" value="DUF1684"/>
    <property type="match status" value="1"/>
</dbReference>
<proteinExistence type="predicted"/>
<gene>
    <name evidence="1" type="ORF">OO013_13470</name>
</gene>
<keyword evidence="2" id="KW-1185">Reference proteome</keyword>
<evidence type="ECO:0000313" key="1">
    <source>
        <dbReference type="EMBL" id="MCX2744886.1"/>
    </source>
</evidence>
<accession>A0ABT3RTC1</accession>
<dbReference type="InterPro" id="IPR012467">
    <property type="entry name" value="DUF1684"/>
</dbReference>
<name>A0ABT3RTC1_9BACT</name>
<organism evidence="1 2">
    <name type="scientific">Mangrovivirga halotolerans</name>
    <dbReference type="NCBI Taxonomy" id="2993936"/>
    <lineage>
        <taxon>Bacteria</taxon>
        <taxon>Pseudomonadati</taxon>
        <taxon>Bacteroidota</taxon>
        <taxon>Cytophagia</taxon>
        <taxon>Cytophagales</taxon>
        <taxon>Mangrovivirgaceae</taxon>
        <taxon>Mangrovivirga</taxon>
    </lineage>
</organism>
<sequence length="172" mass="19504">MQHRISKDSSFITEEDSPVSERDSFKGLNYYSVNPSFKVIGKLERFPGLKMKTFETSAGIQKTYKLYGNLTFKLEGKAFSLPVYQSMVPIKGYEDHLFVPFIDQTTGVESYAAGRYLDLSIPEDFENVIVDFNLSYNPYCAYSNGYACPIPGKESYLDIEIKAGEKAYKDSI</sequence>
<protein>
    <submittedName>
        <fullName evidence="1">DUF1684 domain-containing protein</fullName>
    </submittedName>
</protein>
<reference evidence="1 2" key="1">
    <citation type="submission" date="2022-11" db="EMBL/GenBank/DDBJ databases">
        <title>The characterization of three novel Bacteroidetes species and genomic analysis of their roles in tidal elemental geochemical cycles.</title>
        <authorList>
            <person name="Ma K."/>
        </authorList>
    </citation>
    <scope>NUCLEOTIDE SEQUENCE [LARGE SCALE GENOMIC DNA]</scope>
    <source>
        <strain evidence="1 2">M17</strain>
    </source>
</reference>